<evidence type="ECO:0000256" key="3">
    <source>
        <dbReference type="ARBA" id="ARBA00017678"/>
    </source>
</evidence>
<dbReference type="GO" id="GO:0019031">
    <property type="term" value="C:viral envelope"/>
    <property type="evidence" value="ECO:0007669"/>
    <property type="project" value="InterPro"/>
</dbReference>
<keyword evidence="6" id="KW-0472">Membrane</keyword>
<dbReference type="GO" id="GO:0039660">
    <property type="term" value="F:structural constituent of virion"/>
    <property type="evidence" value="ECO:0007669"/>
    <property type="project" value="UniProtKB-KW"/>
</dbReference>
<comment type="subcellular location">
    <subcellularLocation>
        <location evidence="2">Host endomembrane system</location>
        <topology evidence="2">Peripheral membrane protein</topology>
    </subcellularLocation>
    <subcellularLocation>
        <location evidence="1">Virion</location>
    </subcellularLocation>
</comment>
<dbReference type="EMBL" id="MZ209737">
    <property type="protein sequence ID" value="UHK03248.1"/>
    <property type="molecule type" value="Viral_cRNA"/>
</dbReference>
<proteinExistence type="predicted"/>
<evidence type="ECO:0000256" key="6">
    <source>
        <dbReference type="ARBA" id="ARBA00023136"/>
    </source>
</evidence>
<gene>
    <name evidence="8" type="ORF">FuRV4_gp4</name>
</gene>
<evidence type="ECO:0000256" key="5">
    <source>
        <dbReference type="ARBA" id="ARBA00022870"/>
    </source>
</evidence>
<keyword evidence="4" id="KW-0946">Virion</keyword>
<evidence type="ECO:0000313" key="9">
    <source>
        <dbReference type="Proteomes" id="UP001184370"/>
    </source>
</evidence>
<evidence type="ECO:0000313" key="8">
    <source>
        <dbReference type="EMBL" id="UHK03248.1"/>
    </source>
</evidence>
<dbReference type="Proteomes" id="UP001184370">
    <property type="component" value="Segment"/>
</dbReference>
<organism evidence="8 9">
    <name type="scientific">Hangzhou rhabdovirus 4</name>
    <dbReference type="NCBI Taxonomy" id="2905393"/>
    <lineage>
        <taxon>Viruses</taxon>
        <taxon>Riboviria</taxon>
        <taxon>Orthornavirae</taxon>
        <taxon>Negarnaviricota</taxon>
        <taxon>Haploviricotina</taxon>
        <taxon>Monjiviricetes</taxon>
        <taxon>Mononegavirales</taxon>
        <taxon>Rhabdoviridae</taxon>
        <taxon>Alpharhabdovirinae</taxon>
        <taxon>Sigmavirus</taxon>
        <taxon>Sigmavirus hangzhou</taxon>
    </lineage>
</organism>
<keyword evidence="9" id="KW-1185">Reference proteome</keyword>
<evidence type="ECO:0000256" key="7">
    <source>
        <dbReference type="ARBA" id="ARBA00023311"/>
    </source>
</evidence>
<protein>
    <recommendedName>
        <fullName evidence="3">Matrix protein</fullName>
    </recommendedName>
</protein>
<dbReference type="Pfam" id="PF06326">
    <property type="entry name" value="Vesiculo_matrix"/>
    <property type="match status" value="1"/>
</dbReference>
<dbReference type="GO" id="GO:0033645">
    <property type="term" value="C:host cell endomembrane system"/>
    <property type="evidence" value="ECO:0007669"/>
    <property type="project" value="UniProtKB-SubCell"/>
</dbReference>
<evidence type="ECO:0000256" key="4">
    <source>
        <dbReference type="ARBA" id="ARBA00022844"/>
    </source>
</evidence>
<evidence type="ECO:0000256" key="1">
    <source>
        <dbReference type="ARBA" id="ARBA00004328"/>
    </source>
</evidence>
<accession>A0A8K1XB72</accession>
<keyword evidence="7" id="KW-0468">Viral matrix protein</keyword>
<keyword evidence="5" id="KW-1043">Host membrane</keyword>
<evidence type="ECO:0000256" key="2">
    <source>
        <dbReference type="ARBA" id="ARBA00004531"/>
    </source>
</evidence>
<reference evidence="8" key="1">
    <citation type="submission" date="2021-05" db="EMBL/GenBank/DDBJ databases">
        <authorList>
            <person name="Feng G."/>
        </authorList>
    </citation>
    <scope>NUCLEOTIDE SEQUENCE</scope>
    <source>
        <strain evidence="8">YSP1FY156</strain>
    </source>
</reference>
<name>A0A8K1XB72_9RHAB</name>
<dbReference type="InterPro" id="IPR009397">
    <property type="entry name" value="Vesiculo_matrix"/>
</dbReference>
<sequence length="230" mass="26530">MSVIRWAKNKGKASTFGKELNPSTNPGYSSYGYPPSYGFPSLIERDISAHFESLKIDNEKETSLCQSNISVRTNIVIRSERIDTSLASIEDIIENWVDTYNGPAEQKPLLAFLYLCTCKNLKVDKEVKNYLILEGMVNTRLHIKSRFSMPTLPFRFDFDSTVVNHDGRLFLRFQLELDKTKRQTISALELWNQGIGLYKNKKLSDAKWNMYGLELENLDGEPVLIKNWKY</sequence>